<dbReference type="Pfam" id="PF18989">
    <property type="entry name" value="DUF5722"/>
    <property type="match status" value="1"/>
</dbReference>
<sequence length="579" mass="64370">MKRTKFKGGKILALAAALLCSTASLGSTYAYADTAQDQAAQAAAQAQAAEQAFVPAVSGQITSCKITGDKQNIEIGFNSSGDAAGTDGKIYIFEMQPFEDEIGSRRDYAASAAALGSTSVTIPLNLGTPQDRLYSRFMLAVYDGADFLPVSKPHYITNPEIVAKNQEAFKDPLTKKGLNIEIDMLSDAFDLGVKHVTTNIAFSQIMGTGITYNYDGVTYNFNKAVVDAYDETISALSGKGMTVTVILLNDWNPNTPDLIYPGTQKSSNAFYYMFNAQTENGFEQTKAIASFLADHYSGKNPNYGKVSNWIIGNEINNQQWNYMGSTDLTTYVKAYQKAFRVIYTAIKSTNANDRVYFSLDYNWMNEIDGKLKYGGKQIVDSFNSIANTEGQMEWGLAYHPYPCPMTEPEFWDDPQSTGLFTNDFNSPVINFANLNVLTDYFVQETLRTPSGHVRHIILTEQGFTSYSPTRGNIPEIQAAAYAYSYYLVDSNPYIDAYTVSRQVDAPSEAKDGLKFGLWECDMNQPNLIVATKRKKIWQVFRDIDKKNATLEATEFAKPIIGISKWSDVVPDFKWRNLEN</sequence>
<evidence type="ECO:0000313" key="4">
    <source>
        <dbReference type="Proteomes" id="UP001454086"/>
    </source>
</evidence>
<feature type="signal peptide" evidence="1">
    <location>
        <begin position="1"/>
        <end position="32"/>
    </location>
</feature>
<evidence type="ECO:0000313" key="3">
    <source>
        <dbReference type="EMBL" id="MEQ2429160.1"/>
    </source>
</evidence>
<evidence type="ECO:0000259" key="2">
    <source>
        <dbReference type="Pfam" id="PF18989"/>
    </source>
</evidence>
<dbReference type="Gene3D" id="3.20.20.80">
    <property type="entry name" value="Glycosidases"/>
    <property type="match status" value="1"/>
</dbReference>
<dbReference type="InterPro" id="IPR017853">
    <property type="entry name" value="GH"/>
</dbReference>
<dbReference type="Proteomes" id="UP001454086">
    <property type="component" value="Unassembled WGS sequence"/>
</dbReference>
<comment type="caution">
    <text evidence="3">The sequence shown here is derived from an EMBL/GenBank/DDBJ whole genome shotgun (WGS) entry which is preliminary data.</text>
</comment>
<organism evidence="3 4">
    <name type="scientific">Enterocloster hominis</name>
    <name type="common">ex Hitch et al. 2024</name>
    <dbReference type="NCBI Taxonomy" id="1917870"/>
    <lineage>
        <taxon>Bacteria</taxon>
        <taxon>Bacillati</taxon>
        <taxon>Bacillota</taxon>
        <taxon>Clostridia</taxon>
        <taxon>Lachnospirales</taxon>
        <taxon>Lachnospiraceae</taxon>
        <taxon>Enterocloster</taxon>
    </lineage>
</organism>
<dbReference type="EMBL" id="JBBMFM010000286">
    <property type="protein sequence ID" value="MEQ2429160.1"/>
    <property type="molecule type" value="Genomic_DNA"/>
</dbReference>
<reference evidence="3 4" key="1">
    <citation type="submission" date="2024-03" db="EMBL/GenBank/DDBJ databases">
        <title>Human intestinal bacterial collection.</title>
        <authorList>
            <person name="Pauvert C."/>
            <person name="Hitch T.C.A."/>
            <person name="Clavel T."/>
        </authorList>
    </citation>
    <scope>NUCLEOTIDE SEQUENCE [LARGE SCALE GENOMIC DNA]</scope>
    <source>
        <strain evidence="3 4">CLA-SR-H021</strain>
    </source>
</reference>
<keyword evidence="1" id="KW-0732">Signal</keyword>
<feature type="chain" id="PRO_5045650195" evidence="1">
    <location>
        <begin position="33"/>
        <end position="579"/>
    </location>
</feature>
<evidence type="ECO:0000256" key="1">
    <source>
        <dbReference type="SAM" id="SignalP"/>
    </source>
</evidence>
<dbReference type="RefSeq" id="WP_040380222.1">
    <property type="nucleotide sequence ID" value="NZ_JBBMFM010000286.1"/>
</dbReference>
<name>A0ABV1DFK9_9FIRM</name>
<accession>A0ABV1DFK9</accession>
<feature type="domain" description="DUF5722" evidence="2">
    <location>
        <begin position="169"/>
        <end position="568"/>
    </location>
</feature>
<protein>
    <submittedName>
        <fullName evidence="3">DUF5722 domain-containing protein</fullName>
    </submittedName>
</protein>
<gene>
    <name evidence="3" type="ORF">WMQ36_29785</name>
</gene>
<dbReference type="SUPFAM" id="SSF51445">
    <property type="entry name" value="(Trans)glycosidases"/>
    <property type="match status" value="1"/>
</dbReference>
<keyword evidence="4" id="KW-1185">Reference proteome</keyword>
<proteinExistence type="predicted"/>
<dbReference type="InterPro" id="IPR043780">
    <property type="entry name" value="DUF5722"/>
</dbReference>